<dbReference type="Pfam" id="PF00535">
    <property type="entry name" value="Glycos_transf_2"/>
    <property type="match status" value="1"/>
</dbReference>
<evidence type="ECO:0000313" key="3">
    <source>
        <dbReference type="Proteomes" id="UP000442619"/>
    </source>
</evidence>
<accession>A0A844FS24</accession>
<reference evidence="2 3" key="1">
    <citation type="submission" date="2019-08" db="EMBL/GenBank/DDBJ databases">
        <title>In-depth cultivation of the pig gut microbiome towards novel bacterial diversity and tailored functional studies.</title>
        <authorList>
            <person name="Wylensek D."/>
            <person name="Hitch T.C.A."/>
            <person name="Clavel T."/>
        </authorList>
    </citation>
    <scope>NUCLEOTIDE SEQUENCE [LARGE SCALE GENOMIC DNA]</scope>
    <source>
        <strain evidence="2 3">CA-Schmier-601-WT-3</strain>
    </source>
</reference>
<dbReference type="SUPFAM" id="SSF53448">
    <property type="entry name" value="Nucleotide-diphospho-sugar transferases"/>
    <property type="match status" value="1"/>
</dbReference>
<dbReference type="Gene3D" id="3.90.550.10">
    <property type="entry name" value="Spore Coat Polysaccharide Biosynthesis Protein SpsA, Chain A"/>
    <property type="match status" value="1"/>
</dbReference>
<gene>
    <name evidence="2" type="ORF">FYJ79_01125</name>
</gene>
<dbReference type="Proteomes" id="UP000442619">
    <property type="component" value="Unassembled WGS sequence"/>
</dbReference>
<sequence>MYSAKNHMFVICAYKENHHIETTIQSLLNQSVKSRILLSTSTPNEFLKGICAKYKIPMIVNPERKGAGCDWNYAYDHADTELVTIAHQDDFYEPEYVEKIIESINNHKEDDVIMAFTDYYEYKKNKKVMTNKLLKIKRIMNWPLTKKRLQNSIWMRNRILSFGSPICCPAVTYVKKNAGDSIFDTKYINSCDYKTWVELAKLKGAFVYVPEPLIAHRIYAGSATTANLSENIRAKEDLEIFNLFWPMPIAKFINNIYKTSEKSNIV</sequence>
<dbReference type="InterPro" id="IPR001173">
    <property type="entry name" value="Glyco_trans_2-like"/>
</dbReference>
<dbReference type="InterPro" id="IPR029044">
    <property type="entry name" value="Nucleotide-diphossugar_trans"/>
</dbReference>
<dbReference type="GO" id="GO:0016740">
    <property type="term" value="F:transferase activity"/>
    <property type="evidence" value="ECO:0007669"/>
    <property type="project" value="UniProtKB-KW"/>
</dbReference>
<keyword evidence="3" id="KW-1185">Reference proteome</keyword>
<proteinExistence type="predicted"/>
<evidence type="ECO:0000259" key="1">
    <source>
        <dbReference type="Pfam" id="PF00535"/>
    </source>
</evidence>
<dbReference type="RefSeq" id="WP_154514150.1">
    <property type="nucleotide sequence ID" value="NZ_VUNM01000001.1"/>
</dbReference>
<dbReference type="EMBL" id="VUNM01000001">
    <property type="protein sequence ID" value="MST88209.1"/>
    <property type="molecule type" value="Genomic_DNA"/>
</dbReference>
<keyword evidence="2" id="KW-0808">Transferase</keyword>
<feature type="domain" description="Glycosyltransferase 2-like" evidence="1">
    <location>
        <begin position="9"/>
        <end position="142"/>
    </location>
</feature>
<comment type="caution">
    <text evidence="2">The sequence shown here is derived from an EMBL/GenBank/DDBJ whole genome shotgun (WGS) entry which is preliminary data.</text>
</comment>
<protein>
    <submittedName>
        <fullName evidence="2">Glycosyltransferase family 2 protein</fullName>
    </submittedName>
</protein>
<dbReference type="AlphaFoldDB" id="A0A844FS24"/>
<evidence type="ECO:0000313" key="2">
    <source>
        <dbReference type="EMBL" id="MST88209.1"/>
    </source>
</evidence>
<organism evidence="2 3">
    <name type="scientific">Sharpea porci</name>
    <dbReference type="NCBI Taxonomy" id="2652286"/>
    <lineage>
        <taxon>Bacteria</taxon>
        <taxon>Bacillati</taxon>
        <taxon>Bacillota</taxon>
        <taxon>Erysipelotrichia</taxon>
        <taxon>Erysipelotrichales</taxon>
        <taxon>Coprobacillaceae</taxon>
        <taxon>Sharpea</taxon>
    </lineage>
</organism>
<name>A0A844FS24_9FIRM</name>
<dbReference type="CDD" id="cd00761">
    <property type="entry name" value="Glyco_tranf_GTA_type"/>
    <property type="match status" value="1"/>
</dbReference>